<evidence type="ECO:0000256" key="1">
    <source>
        <dbReference type="ARBA" id="ARBA00023239"/>
    </source>
</evidence>
<dbReference type="InterPro" id="IPR006680">
    <property type="entry name" value="Amidohydro-rel"/>
</dbReference>
<dbReference type="Proteomes" id="UP000193355">
    <property type="component" value="Unassembled WGS sequence"/>
</dbReference>
<evidence type="ECO:0000313" key="4">
    <source>
        <dbReference type="Proteomes" id="UP000193355"/>
    </source>
</evidence>
<keyword evidence="1" id="KW-0456">Lyase</keyword>
<keyword evidence="4" id="KW-1185">Reference proteome</keyword>
<proteinExistence type="predicted"/>
<dbReference type="Gene3D" id="3.20.20.140">
    <property type="entry name" value="Metal-dependent hydrolases"/>
    <property type="match status" value="1"/>
</dbReference>
<reference evidence="4" key="1">
    <citation type="submission" date="2017-04" db="EMBL/GenBank/DDBJ databases">
        <authorList>
            <person name="Varghese N."/>
            <person name="Submissions S."/>
        </authorList>
    </citation>
    <scope>NUCLEOTIDE SEQUENCE [LARGE SCALE GENOMIC DNA]</scope>
    <source>
        <strain evidence="4">USBA 82</strain>
    </source>
</reference>
<evidence type="ECO:0000313" key="3">
    <source>
        <dbReference type="EMBL" id="SMG33881.1"/>
    </source>
</evidence>
<dbReference type="GO" id="GO:0019748">
    <property type="term" value="P:secondary metabolic process"/>
    <property type="evidence" value="ECO:0007669"/>
    <property type="project" value="TreeGrafter"/>
</dbReference>
<dbReference type="PANTHER" id="PTHR21240:SF28">
    <property type="entry name" value="ISO-OROTATE DECARBOXYLASE (EUROFUNG)"/>
    <property type="match status" value="1"/>
</dbReference>
<sequence length="280" mass="31595">MVTDVHVHVYPEDLVRDQESISLKEPHFDLLTHNKVHKWGTAEDLIKRMDETGVDQSWIFGFAFKDMGLCRLCNDYVIEAVKRWPDRLKGMAVVPPLHPEAEGEIARCHEAGLIGLGELFPQGQGLDLDDARQTWRMVGACHERDMVILIHTAEPVGHDYDGKGNVGPREAAEFCINHPEAKVIFAHWGGGLWLYESMPEMKKILANARYDTAAWPWLYGPEVLNAAFSLGVGHKILYGSDWPILGYDRYLKLLEQTALSQSEISLVTGENARSFLQQTC</sequence>
<dbReference type="PANTHER" id="PTHR21240">
    <property type="entry name" value="2-AMINO-3-CARBOXYLMUCONATE-6-SEMIALDEHYDE DECARBOXYLASE"/>
    <property type="match status" value="1"/>
</dbReference>
<dbReference type="AlphaFoldDB" id="A0A1X7K080"/>
<protein>
    <recommendedName>
        <fullName evidence="2">Amidohydrolase-related domain-containing protein</fullName>
    </recommendedName>
</protein>
<dbReference type="OrthoDB" id="9771932at2"/>
<dbReference type="GO" id="GO:0016831">
    <property type="term" value="F:carboxy-lyase activity"/>
    <property type="evidence" value="ECO:0007669"/>
    <property type="project" value="InterPro"/>
</dbReference>
<dbReference type="STRING" id="561720.SAMN06275492_11911"/>
<dbReference type="GO" id="GO:0005737">
    <property type="term" value="C:cytoplasm"/>
    <property type="evidence" value="ECO:0007669"/>
    <property type="project" value="TreeGrafter"/>
</dbReference>
<dbReference type="InterPro" id="IPR032465">
    <property type="entry name" value="ACMSD"/>
</dbReference>
<name>A0A1X7K080_9BACT</name>
<dbReference type="EMBL" id="FXBB01000019">
    <property type="protein sequence ID" value="SMG33881.1"/>
    <property type="molecule type" value="Genomic_DNA"/>
</dbReference>
<accession>A0A1X7K080</accession>
<dbReference type="InterPro" id="IPR032466">
    <property type="entry name" value="Metal_Hydrolase"/>
</dbReference>
<dbReference type="GO" id="GO:0016787">
    <property type="term" value="F:hydrolase activity"/>
    <property type="evidence" value="ECO:0007669"/>
    <property type="project" value="InterPro"/>
</dbReference>
<dbReference type="RefSeq" id="WP_085544827.1">
    <property type="nucleotide sequence ID" value="NZ_FXBB01000019.1"/>
</dbReference>
<dbReference type="SUPFAM" id="SSF51556">
    <property type="entry name" value="Metallo-dependent hydrolases"/>
    <property type="match status" value="1"/>
</dbReference>
<gene>
    <name evidence="3" type="ORF">SAMN06275492_11911</name>
</gene>
<evidence type="ECO:0000259" key="2">
    <source>
        <dbReference type="Pfam" id="PF04909"/>
    </source>
</evidence>
<dbReference type="Pfam" id="PF04909">
    <property type="entry name" value="Amidohydro_2"/>
    <property type="match status" value="1"/>
</dbReference>
<feature type="domain" description="Amidohydrolase-related" evidence="2">
    <location>
        <begin position="68"/>
        <end position="276"/>
    </location>
</feature>
<organism evidence="3 4">
    <name type="scientific">Dethiosulfovibrio salsuginis</name>
    <dbReference type="NCBI Taxonomy" id="561720"/>
    <lineage>
        <taxon>Bacteria</taxon>
        <taxon>Thermotogati</taxon>
        <taxon>Synergistota</taxon>
        <taxon>Synergistia</taxon>
        <taxon>Synergistales</taxon>
        <taxon>Dethiosulfovibrionaceae</taxon>
        <taxon>Dethiosulfovibrio</taxon>
    </lineage>
</organism>